<dbReference type="SUPFAM" id="SSF52058">
    <property type="entry name" value="L domain-like"/>
    <property type="match status" value="1"/>
</dbReference>
<dbReference type="EMBL" id="BPVZ01000419">
    <property type="protein sequence ID" value="GKV50989.1"/>
    <property type="molecule type" value="Genomic_DNA"/>
</dbReference>
<evidence type="ECO:0000256" key="13">
    <source>
        <dbReference type="SAM" id="Phobius"/>
    </source>
</evidence>
<keyword evidence="11" id="KW-0325">Glycoprotein</keyword>
<dbReference type="Proteomes" id="UP001054252">
    <property type="component" value="Unassembled WGS sequence"/>
</dbReference>
<dbReference type="AlphaFoldDB" id="A0AAV5MN50"/>
<proteinExistence type="inferred from homology"/>
<evidence type="ECO:0000313" key="14">
    <source>
        <dbReference type="EMBL" id="GKV50989.1"/>
    </source>
</evidence>
<dbReference type="PANTHER" id="PTHR48062">
    <property type="entry name" value="RECEPTOR-LIKE PROTEIN 14"/>
    <property type="match status" value="1"/>
</dbReference>
<evidence type="ECO:0000256" key="5">
    <source>
        <dbReference type="ARBA" id="ARBA00022692"/>
    </source>
</evidence>
<comment type="caution">
    <text evidence="14">The sequence shown here is derived from an EMBL/GenBank/DDBJ whole genome shotgun (WGS) entry which is preliminary data.</text>
</comment>
<dbReference type="PANTHER" id="PTHR48062:SF52">
    <property type="entry name" value="RECEPTOR-LIKE PROTEIN 8-RELATED"/>
    <property type="match status" value="1"/>
</dbReference>
<feature type="transmembrane region" description="Helical" evidence="13">
    <location>
        <begin position="238"/>
        <end position="256"/>
    </location>
</feature>
<evidence type="ECO:0000256" key="10">
    <source>
        <dbReference type="ARBA" id="ARBA00023170"/>
    </source>
</evidence>
<dbReference type="Pfam" id="PF00560">
    <property type="entry name" value="LRR_1"/>
    <property type="match status" value="3"/>
</dbReference>
<name>A0AAV5MN50_9ROSI</name>
<evidence type="ECO:0000313" key="15">
    <source>
        <dbReference type="Proteomes" id="UP001054252"/>
    </source>
</evidence>
<evidence type="ECO:0000256" key="3">
    <source>
        <dbReference type="ARBA" id="ARBA00022475"/>
    </source>
</evidence>
<dbReference type="InterPro" id="IPR001611">
    <property type="entry name" value="Leu-rich_rpt"/>
</dbReference>
<keyword evidence="9 13" id="KW-0472">Membrane</keyword>
<keyword evidence="5 13" id="KW-0812">Transmembrane</keyword>
<evidence type="ECO:0000256" key="8">
    <source>
        <dbReference type="ARBA" id="ARBA00022989"/>
    </source>
</evidence>
<evidence type="ECO:0000256" key="12">
    <source>
        <dbReference type="ARBA" id="ARBA00037847"/>
    </source>
</evidence>
<evidence type="ECO:0000256" key="11">
    <source>
        <dbReference type="ARBA" id="ARBA00023180"/>
    </source>
</evidence>
<dbReference type="GO" id="GO:0005886">
    <property type="term" value="C:plasma membrane"/>
    <property type="evidence" value="ECO:0007669"/>
    <property type="project" value="UniProtKB-SubCell"/>
</dbReference>
<dbReference type="InterPro" id="IPR032675">
    <property type="entry name" value="LRR_dom_sf"/>
</dbReference>
<keyword evidence="10" id="KW-0675">Receptor</keyword>
<evidence type="ECO:0000256" key="1">
    <source>
        <dbReference type="ARBA" id="ARBA00004236"/>
    </source>
</evidence>
<sequence length="285" mass="32410">MDLSSNSFSGTIPSCFQNLTFGVMENYGGTLVQVQLLIFNEFIDENHIYGDLIKTNLELLIYVEVVGLNEIYLVDKNRGNSYKGSILNFMSALDMSCNDLIGEIPQQLGKLTQLHALNLSHNQLMGPIPVTLSKLSNIESLDLCCNNLQGNIPLELTNLNFLEVFNVSYNNLSGQIPMKGQFSTFEESSYEGNQFLFGLPLEKCCIIYNETPHLESSPSDATKGKWYEVDLLDFRACFFPTYVVFFLLIVSLLCINPHWLKRPLYFISNINYLLNLAFFDILSRW</sequence>
<keyword evidence="15" id="KW-1185">Reference proteome</keyword>
<keyword evidence="3" id="KW-1003">Cell membrane</keyword>
<evidence type="ECO:0000256" key="7">
    <source>
        <dbReference type="ARBA" id="ARBA00022737"/>
    </source>
</evidence>
<evidence type="ECO:0000256" key="2">
    <source>
        <dbReference type="ARBA" id="ARBA00009592"/>
    </source>
</evidence>
<keyword evidence="6" id="KW-0732">Signal</keyword>
<evidence type="ECO:0000256" key="4">
    <source>
        <dbReference type="ARBA" id="ARBA00022614"/>
    </source>
</evidence>
<gene>
    <name evidence="14" type="ORF">SLEP1_g57667</name>
</gene>
<evidence type="ECO:0000256" key="6">
    <source>
        <dbReference type="ARBA" id="ARBA00022729"/>
    </source>
</evidence>
<comment type="subcellular location">
    <subcellularLocation>
        <location evidence="1">Cell membrane</location>
    </subcellularLocation>
    <subcellularLocation>
        <location evidence="12">Endomembrane system</location>
        <topology evidence="12">Single-pass membrane protein</topology>
    </subcellularLocation>
</comment>
<keyword evidence="8 13" id="KW-1133">Transmembrane helix</keyword>
<reference evidence="14 15" key="1">
    <citation type="journal article" date="2021" name="Commun. Biol.">
        <title>The genome of Shorea leprosula (Dipterocarpaceae) highlights the ecological relevance of drought in aseasonal tropical rainforests.</title>
        <authorList>
            <person name="Ng K.K.S."/>
            <person name="Kobayashi M.J."/>
            <person name="Fawcett J.A."/>
            <person name="Hatakeyama M."/>
            <person name="Paape T."/>
            <person name="Ng C.H."/>
            <person name="Ang C.C."/>
            <person name="Tnah L.H."/>
            <person name="Lee C.T."/>
            <person name="Nishiyama T."/>
            <person name="Sese J."/>
            <person name="O'Brien M.J."/>
            <person name="Copetti D."/>
            <person name="Mohd Noor M.I."/>
            <person name="Ong R.C."/>
            <person name="Putra M."/>
            <person name="Sireger I.Z."/>
            <person name="Indrioko S."/>
            <person name="Kosugi Y."/>
            <person name="Izuno A."/>
            <person name="Isagi Y."/>
            <person name="Lee S.L."/>
            <person name="Shimizu K.K."/>
        </authorList>
    </citation>
    <scope>NUCLEOTIDE SEQUENCE [LARGE SCALE GENOMIC DNA]</scope>
    <source>
        <strain evidence="14">214</strain>
    </source>
</reference>
<dbReference type="InterPro" id="IPR051502">
    <property type="entry name" value="RLP_Defense_Trigger"/>
</dbReference>
<protein>
    <submittedName>
        <fullName evidence="14">Uncharacterized protein</fullName>
    </submittedName>
</protein>
<accession>A0AAV5MN50</accession>
<keyword evidence="7" id="KW-0677">Repeat</keyword>
<keyword evidence="4" id="KW-0433">Leucine-rich repeat</keyword>
<evidence type="ECO:0000256" key="9">
    <source>
        <dbReference type="ARBA" id="ARBA00023136"/>
    </source>
</evidence>
<comment type="similarity">
    <text evidence="2">Belongs to the RLP family.</text>
</comment>
<organism evidence="14 15">
    <name type="scientific">Rubroshorea leprosula</name>
    <dbReference type="NCBI Taxonomy" id="152421"/>
    <lineage>
        <taxon>Eukaryota</taxon>
        <taxon>Viridiplantae</taxon>
        <taxon>Streptophyta</taxon>
        <taxon>Embryophyta</taxon>
        <taxon>Tracheophyta</taxon>
        <taxon>Spermatophyta</taxon>
        <taxon>Magnoliopsida</taxon>
        <taxon>eudicotyledons</taxon>
        <taxon>Gunneridae</taxon>
        <taxon>Pentapetalae</taxon>
        <taxon>rosids</taxon>
        <taxon>malvids</taxon>
        <taxon>Malvales</taxon>
        <taxon>Dipterocarpaceae</taxon>
        <taxon>Rubroshorea</taxon>
    </lineage>
</organism>
<dbReference type="Gene3D" id="3.80.10.10">
    <property type="entry name" value="Ribonuclease Inhibitor"/>
    <property type="match status" value="1"/>
</dbReference>
<dbReference type="FunFam" id="3.80.10.10:FF:000111">
    <property type="entry name" value="LRR receptor-like serine/threonine-protein kinase ERECTA"/>
    <property type="match status" value="1"/>
</dbReference>